<evidence type="ECO:0000313" key="5">
    <source>
        <dbReference type="Proteomes" id="UP000664209"/>
    </source>
</evidence>
<dbReference type="RefSeq" id="WP_208054243.1">
    <property type="nucleotide sequence ID" value="NZ_JAGEMK010000001.1"/>
</dbReference>
<dbReference type="Pfam" id="PF01370">
    <property type="entry name" value="Epimerase"/>
    <property type="match status" value="1"/>
</dbReference>
<dbReference type="InterPro" id="IPR010099">
    <property type="entry name" value="SDR39U1"/>
</dbReference>
<sequence>MQVIIAGSHGLIGTALVEHLAAHGHQVRRLVRRPARCSREISWDPDAGVLDPEELRDAQAVVNLGGAGLGDARWTAQYRRTILASRTAPTALLSRTLADMDGGPRVLLQGSAVGYYGDRGDAFLTEGSAPGEGFLVDVVQAWEDATAPAEAAGVRVAHLRTGIVMSRSGGSFGRLLPLIRLGVGGPLGRGDNYWPWITLADQVRAIEHLLGTEVSGPVNLTAPSPAPQREIIRAVARALRRPAVVPVPRLALRIALGEFADDILSSQRALPAALTAHGFEHEHPDLASAAAWVTRRPAPR</sequence>
<comment type="similarity">
    <text evidence="1">Belongs to the NAD(P)-dependent epimerase/dehydratase family. SDR39U1 subfamily.</text>
</comment>
<reference evidence="4" key="1">
    <citation type="submission" date="2021-03" db="EMBL/GenBank/DDBJ databases">
        <title>Actinotalea soli sp. nov., isolated from soil.</title>
        <authorList>
            <person name="Ping W."/>
            <person name="Zhang J."/>
        </authorList>
    </citation>
    <scope>NUCLEOTIDE SEQUENCE</scope>
    <source>
        <strain evidence="4">BY-33</strain>
    </source>
</reference>
<gene>
    <name evidence="4" type="ORF">J4G33_02235</name>
</gene>
<dbReference type="PANTHER" id="PTHR11092:SF0">
    <property type="entry name" value="EPIMERASE FAMILY PROTEIN SDR39U1"/>
    <property type="match status" value="1"/>
</dbReference>
<evidence type="ECO:0000259" key="3">
    <source>
        <dbReference type="Pfam" id="PF08338"/>
    </source>
</evidence>
<dbReference type="InterPro" id="IPR001509">
    <property type="entry name" value="Epimerase_deHydtase"/>
</dbReference>
<dbReference type="Proteomes" id="UP000664209">
    <property type="component" value="Unassembled WGS sequence"/>
</dbReference>
<dbReference type="PANTHER" id="PTHR11092">
    <property type="entry name" value="SUGAR NUCLEOTIDE EPIMERASE RELATED"/>
    <property type="match status" value="1"/>
</dbReference>
<evidence type="ECO:0000313" key="4">
    <source>
        <dbReference type="EMBL" id="MBO1750617.1"/>
    </source>
</evidence>
<organism evidence="4 5">
    <name type="scientific">Actinotalea soli</name>
    <dbReference type="NCBI Taxonomy" id="2819234"/>
    <lineage>
        <taxon>Bacteria</taxon>
        <taxon>Bacillati</taxon>
        <taxon>Actinomycetota</taxon>
        <taxon>Actinomycetes</taxon>
        <taxon>Micrococcales</taxon>
        <taxon>Cellulomonadaceae</taxon>
        <taxon>Actinotalea</taxon>
    </lineage>
</organism>
<proteinExistence type="inferred from homology"/>
<feature type="domain" description="NAD-dependent epimerase/dehydratase" evidence="2">
    <location>
        <begin position="3"/>
        <end position="214"/>
    </location>
</feature>
<dbReference type="Pfam" id="PF08338">
    <property type="entry name" value="DUF1731"/>
    <property type="match status" value="1"/>
</dbReference>
<dbReference type="AlphaFoldDB" id="A0A939LSM9"/>
<feature type="domain" description="DUF1731" evidence="3">
    <location>
        <begin position="247"/>
        <end position="292"/>
    </location>
</feature>
<dbReference type="InterPro" id="IPR013549">
    <property type="entry name" value="DUF1731"/>
</dbReference>
<evidence type="ECO:0000259" key="2">
    <source>
        <dbReference type="Pfam" id="PF01370"/>
    </source>
</evidence>
<accession>A0A939LSM9</accession>
<dbReference type="Gene3D" id="3.40.50.720">
    <property type="entry name" value="NAD(P)-binding Rossmann-like Domain"/>
    <property type="match status" value="1"/>
</dbReference>
<dbReference type="InterPro" id="IPR036291">
    <property type="entry name" value="NAD(P)-bd_dom_sf"/>
</dbReference>
<evidence type="ECO:0000256" key="1">
    <source>
        <dbReference type="ARBA" id="ARBA00009353"/>
    </source>
</evidence>
<keyword evidence="5" id="KW-1185">Reference proteome</keyword>
<dbReference type="EMBL" id="JAGEMK010000001">
    <property type="protein sequence ID" value="MBO1750617.1"/>
    <property type="molecule type" value="Genomic_DNA"/>
</dbReference>
<comment type="caution">
    <text evidence="4">The sequence shown here is derived from an EMBL/GenBank/DDBJ whole genome shotgun (WGS) entry which is preliminary data.</text>
</comment>
<protein>
    <submittedName>
        <fullName evidence="4">TIGR01777 family oxidoreductase</fullName>
    </submittedName>
</protein>
<dbReference type="SUPFAM" id="SSF51735">
    <property type="entry name" value="NAD(P)-binding Rossmann-fold domains"/>
    <property type="match status" value="1"/>
</dbReference>
<dbReference type="NCBIfam" id="TIGR01777">
    <property type="entry name" value="yfcH"/>
    <property type="match status" value="1"/>
</dbReference>
<name>A0A939LSM9_9CELL</name>